<feature type="compositionally biased region" description="Polar residues" evidence="1">
    <location>
        <begin position="293"/>
        <end position="304"/>
    </location>
</feature>
<feature type="region of interest" description="Disordered" evidence="1">
    <location>
        <begin position="205"/>
        <end position="226"/>
    </location>
</feature>
<feature type="region of interest" description="Disordered" evidence="1">
    <location>
        <begin position="1"/>
        <end position="21"/>
    </location>
</feature>
<dbReference type="EMBL" id="JAULSR010000003">
    <property type="protein sequence ID" value="KAK0625440.1"/>
    <property type="molecule type" value="Genomic_DNA"/>
</dbReference>
<feature type="region of interest" description="Disordered" evidence="1">
    <location>
        <begin position="283"/>
        <end position="304"/>
    </location>
</feature>
<protein>
    <submittedName>
        <fullName evidence="2">Uncharacterized protein</fullName>
    </submittedName>
</protein>
<dbReference type="AlphaFoldDB" id="A0AA39X261"/>
<accession>A0AA39X261</accession>
<gene>
    <name evidence="2" type="ORF">B0T17DRAFT_617530</name>
</gene>
<feature type="region of interest" description="Disordered" evidence="1">
    <location>
        <begin position="496"/>
        <end position="521"/>
    </location>
</feature>
<sequence length="687" mass="75331">MADSSTGAATASGEQQQEHQQLPLRLFPTSPADPFDCLPIKMPHRSMELFRHLTNYRIFSRTAVQKNPNSETVGLALNNPGVFRGSLLMAALHNSWLSYSNSGSPLHNSDMQQTYIYHKLEAMRQINVQIADPVMCTSDECIGLIAALAMAESGMGDCEAAEAHLKGLFALINMKRPEEWQHLFWGILQRIILITGSFIAAAKNSQPADIQQSPVESRSVETHHHSRGDYIRPTGPLFSTAPFTATRLSPFYMGSTPSLEACKADAEGEVLVNALRRLSSQPQAWLGRDTSKEQTNTPNPARDNTTAILLSDTDAFIVSLLFKPHPLHTATRSQGESGLYTTMAMSPSQPAGGSPTSSSSSSSPSQSPSPHPSATHFGSRNHSPSSSPRPQHRPQPRFDPYDHLPADLFPSTSRAWATAAYLYLHIILQPLWGSSNEVEVEPYLLRLLLDTLRDDIEHTEKAMMIGAYSSELWLWKVVVGAYTLSKVEGGEMGVHVSGEEGERKTKRRGTERRGRRGKDTLDQTEMVMGRRMGRRRGGYAVDRVGGVGESGSGLGLGVVPMGRDTGEGDGEGRLWSSGSESGESGLGSGASSTRDFSEGYVDEGEGVMDEGDEMENDTAEYVVEMKAWLDARLRVWKTAARVSDWQSARRLLSRIAWPEHNSLRGVDSIVQEIWWNAVGDAPDPGLW</sequence>
<proteinExistence type="predicted"/>
<feature type="region of interest" description="Disordered" evidence="1">
    <location>
        <begin position="341"/>
        <end position="404"/>
    </location>
</feature>
<evidence type="ECO:0000313" key="2">
    <source>
        <dbReference type="EMBL" id="KAK0625440.1"/>
    </source>
</evidence>
<feature type="compositionally biased region" description="Low complexity" evidence="1">
    <location>
        <begin position="346"/>
        <end position="389"/>
    </location>
</feature>
<feature type="compositionally biased region" description="Polar residues" evidence="1">
    <location>
        <begin position="205"/>
        <end position="216"/>
    </location>
</feature>
<organism evidence="2 3">
    <name type="scientific">Bombardia bombarda</name>
    <dbReference type="NCBI Taxonomy" id="252184"/>
    <lineage>
        <taxon>Eukaryota</taxon>
        <taxon>Fungi</taxon>
        <taxon>Dikarya</taxon>
        <taxon>Ascomycota</taxon>
        <taxon>Pezizomycotina</taxon>
        <taxon>Sordariomycetes</taxon>
        <taxon>Sordariomycetidae</taxon>
        <taxon>Sordariales</taxon>
        <taxon>Lasiosphaeriaceae</taxon>
        <taxon>Bombardia</taxon>
    </lineage>
</organism>
<dbReference type="PANTHER" id="PTHR37540:SF5">
    <property type="entry name" value="TRANSCRIPTION FACTOR DOMAIN-CONTAINING PROTEIN"/>
    <property type="match status" value="1"/>
</dbReference>
<feature type="region of interest" description="Disordered" evidence="1">
    <location>
        <begin position="552"/>
        <end position="598"/>
    </location>
</feature>
<comment type="caution">
    <text evidence="2">The sequence shown here is derived from an EMBL/GenBank/DDBJ whole genome shotgun (WGS) entry which is preliminary data.</text>
</comment>
<feature type="compositionally biased region" description="Low complexity" evidence="1">
    <location>
        <begin position="1"/>
        <end position="13"/>
    </location>
</feature>
<reference evidence="2" key="1">
    <citation type="submission" date="2023-06" db="EMBL/GenBank/DDBJ databases">
        <title>Genome-scale phylogeny and comparative genomics of the fungal order Sordariales.</title>
        <authorList>
            <consortium name="Lawrence Berkeley National Laboratory"/>
            <person name="Hensen N."/>
            <person name="Bonometti L."/>
            <person name="Westerberg I."/>
            <person name="Brannstrom I.O."/>
            <person name="Guillou S."/>
            <person name="Cros-Aarteil S."/>
            <person name="Calhoun S."/>
            <person name="Haridas S."/>
            <person name="Kuo A."/>
            <person name="Mondo S."/>
            <person name="Pangilinan J."/>
            <person name="Riley R."/>
            <person name="LaButti K."/>
            <person name="Andreopoulos B."/>
            <person name="Lipzen A."/>
            <person name="Chen C."/>
            <person name="Yanf M."/>
            <person name="Daum C."/>
            <person name="Ng V."/>
            <person name="Clum A."/>
            <person name="Steindorff A."/>
            <person name="Ohm R."/>
            <person name="Martin F."/>
            <person name="Silar P."/>
            <person name="Natvig D."/>
            <person name="Lalanne C."/>
            <person name="Gautier V."/>
            <person name="Ament-velasquez S.L."/>
            <person name="Kruys A."/>
            <person name="Hutchinson M.I."/>
            <person name="Powell A.J."/>
            <person name="Barry K."/>
            <person name="Miller A.N."/>
            <person name="Grigoriev I.V."/>
            <person name="Debuchy R."/>
            <person name="Gladieux P."/>
            <person name="Thoren M.H."/>
            <person name="Johannesson H."/>
        </authorList>
    </citation>
    <scope>NUCLEOTIDE SEQUENCE</scope>
    <source>
        <strain evidence="2">SMH3391-2</strain>
    </source>
</reference>
<dbReference type="PANTHER" id="PTHR37540">
    <property type="entry name" value="TRANSCRIPTION FACTOR (ACR-2), PUTATIVE-RELATED-RELATED"/>
    <property type="match status" value="1"/>
</dbReference>
<feature type="compositionally biased region" description="Basic residues" evidence="1">
    <location>
        <begin position="504"/>
        <end position="516"/>
    </location>
</feature>
<name>A0AA39X261_9PEZI</name>
<feature type="compositionally biased region" description="Low complexity" evidence="1">
    <location>
        <begin position="573"/>
        <end position="583"/>
    </location>
</feature>
<dbReference type="Proteomes" id="UP001174934">
    <property type="component" value="Unassembled WGS sequence"/>
</dbReference>
<evidence type="ECO:0000256" key="1">
    <source>
        <dbReference type="SAM" id="MobiDB-lite"/>
    </source>
</evidence>
<evidence type="ECO:0000313" key="3">
    <source>
        <dbReference type="Proteomes" id="UP001174934"/>
    </source>
</evidence>
<keyword evidence="3" id="KW-1185">Reference proteome</keyword>